<accession>A0A4Z2BAS6</accession>
<evidence type="ECO:0000256" key="7">
    <source>
        <dbReference type="PROSITE-ProRule" id="PRU00125"/>
    </source>
</evidence>
<feature type="compositionally biased region" description="Polar residues" evidence="8">
    <location>
        <begin position="190"/>
        <end position="203"/>
    </location>
</feature>
<evidence type="ECO:0008006" key="13">
    <source>
        <dbReference type="Google" id="ProtNLM"/>
    </source>
</evidence>
<evidence type="ECO:0000256" key="6">
    <source>
        <dbReference type="ARBA" id="ARBA00023038"/>
    </source>
</evidence>
<dbReference type="Proteomes" id="UP000516260">
    <property type="component" value="Chromosome 5"/>
</dbReference>
<evidence type="ECO:0000256" key="2">
    <source>
        <dbReference type="ARBA" id="ARBA00022490"/>
    </source>
</evidence>
<dbReference type="EMBL" id="SWLE01000018">
    <property type="protein sequence ID" value="TNM89225.1"/>
    <property type="molecule type" value="Genomic_DNA"/>
</dbReference>
<evidence type="ECO:0000259" key="10">
    <source>
        <dbReference type="PROSITE" id="PS51303"/>
    </source>
</evidence>
<feature type="domain" description="PET" evidence="10">
    <location>
        <begin position="62"/>
        <end position="170"/>
    </location>
</feature>
<dbReference type="InterPro" id="IPR033724">
    <property type="entry name" value="PET_testin"/>
</dbReference>
<dbReference type="InterPro" id="IPR029058">
    <property type="entry name" value="AB_hydrolase_fold"/>
</dbReference>
<evidence type="ECO:0000256" key="4">
    <source>
        <dbReference type="ARBA" id="ARBA00022737"/>
    </source>
</evidence>
<dbReference type="GO" id="GO:0008270">
    <property type="term" value="F:zinc ion binding"/>
    <property type="evidence" value="ECO:0007669"/>
    <property type="project" value="InterPro"/>
</dbReference>
<feature type="domain" description="LIM zinc-binding" evidence="9">
    <location>
        <begin position="208"/>
        <end position="274"/>
    </location>
</feature>
<gene>
    <name evidence="11" type="ORF">fugu_005480</name>
</gene>
<dbReference type="CDD" id="cd09340">
    <property type="entry name" value="LIM1_Testin_like"/>
    <property type="match status" value="1"/>
</dbReference>
<feature type="region of interest" description="Disordered" evidence="8">
    <location>
        <begin position="175"/>
        <end position="203"/>
    </location>
</feature>
<dbReference type="PANTHER" id="PTHR24211">
    <property type="entry name" value="LIM DOMAIN-CONTAINING PROTEIN"/>
    <property type="match status" value="1"/>
</dbReference>
<dbReference type="SMART" id="SM00132">
    <property type="entry name" value="LIM"/>
    <property type="match status" value="1"/>
</dbReference>
<protein>
    <recommendedName>
        <fullName evidence="13">LIM zinc-binding domain-containing protein</fullName>
    </recommendedName>
</protein>
<evidence type="ECO:0000259" key="9">
    <source>
        <dbReference type="PROSITE" id="PS50023"/>
    </source>
</evidence>
<dbReference type="Pfam" id="PF00412">
    <property type="entry name" value="LIM"/>
    <property type="match status" value="1"/>
</dbReference>
<evidence type="ECO:0000256" key="1">
    <source>
        <dbReference type="ARBA" id="ARBA00004496"/>
    </source>
</evidence>
<dbReference type="InterPro" id="IPR010442">
    <property type="entry name" value="PET_domain"/>
</dbReference>
<dbReference type="InterPro" id="IPR001781">
    <property type="entry name" value="Znf_LIM"/>
</dbReference>
<dbReference type="GO" id="GO:0005737">
    <property type="term" value="C:cytoplasm"/>
    <property type="evidence" value="ECO:0007669"/>
    <property type="project" value="UniProtKB-SubCell"/>
</dbReference>
<dbReference type="AlphaFoldDB" id="A0A4Z2BAS6"/>
<dbReference type="PROSITE" id="PS50023">
    <property type="entry name" value="LIM_DOMAIN_2"/>
    <property type="match status" value="1"/>
</dbReference>
<keyword evidence="12" id="KW-1185">Reference proteome</keyword>
<dbReference type="SUPFAM" id="SSF57716">
    <property type="entry name" value="Glucocorticoid receptor-like (DNA-binding domain)"/>
    <property type="match status" value="1"/>
</dbReference>
<keyword evidence="2" id="KW-0963">Cytoplasm</keyword>
<reference evidence="11 12" key="1">
    <citation type="submission" date="2019-04" db="EMBL/GenBank/DDBJ databases">
        <title>The sequence and de novo assembly of Takifugu bimaculatus genome using PacBio and Hi-C technologies.</title>
        <authorList>
            <person name="Xu P."/>
            <person name="Liu B."/>
            <person name="Zhou Z."/>
        </authorList>
    </citation>
    <scope>NUCLEOTIDE SEQUENCE [LARGE SCALE GENOMIC DNA]</scope>
    <source>
        <strain evidence="11">TB-2018</strain>
        <tissue evidence="11">Muscle</tissue>
    </source>
</reference>
<dbReference type="PANTHER" id="PTHR24211:SF0">
    <property type="entry name" value="LIM AND CYSTEINE-RICH DOMAINS PROTEIN 1"/>
    <property type="match status" value="1"/>
</dbReference>
<keyword evidence="5 7" id="KW-0862">Zinc</keyword>
<evidence type="ECO:0000313" key="12">
    <source>
        <dbReference type="Proteomes" id="UP000516260"/>
    </source>
</evidence>
<comment type="caution">
    <text evidence="11">The sequence shown here is derived from an EMBL/GenBank/DDBJ whole genome shotgun (WGS) entry which is preliminary data.</text>
</comment>
<keyword evidence="6 7" id="KW-0440">LIM domain</keyword>
<sequence>MKRPLWSKACVTCGCSGVDHVPGGDAEDDQHMGRLLAGSPCSHLTTKVKGGGGLRTYKRNRMIVTNPVVSRKDPTFNTTTYDWAPAGLNQTLAMQFMQLIPEGQRPVAGTAGALQRRRKLLTQLPVYDQDPMKCQSLASEEEISSLLLFVKRYKEEVLGVGEVALPGEGGALSEAAAQRQLKDGADHGSPPSTGGSANGTHQSTKTEYRCSGCQGDVPKESPAVYAERAGYHGALWHPGCFACSVCGQGLVDLVYFWANQKLFCGRHYCESVWPRCCGCDELIVGQAFHTGGDGRRWHHQHGCCWRSVQESDSDPADRTRQTINPLSPTDVCGDGAADAVWRCSARAGPQLVPGLLVLAWSPPEGLQLHLPRNQHVVCVDMPGHEGTSRTGVEDYSIQGQVFRIHQFVRSVGLDQRPFHLAGASMGGNVAGVYAATYPTQLSSVTLICPAGLVYPKETKFINHLRNMEQSQQEQQIPLIPSTIQELEDMLALCCYNRPNLPRQAMKGLLSNRIPNNNFYKEGEKSRHSLQDSLHLITAPAQVIWGKEDQVVHVSGATVLQEALPNCQVDVLENCGHSVALERPRKAAQLLTGFLSAQEVGRDDAKKRS</sequence>
<dbReference type="InterPro" id="IPR000073">
    <property type="entry name" value="AB_hydrolase_1"/>
</dbReference>
<dbReference type="CDD" id="cd09829">
    <property type="entry name" value="PET_testin"/>
    <property type="match status" value="1"/>
</dbReference>
<proteinExistence type="predicted"/>
<name>A0A4Z2BAS6_9TELE</name>
<keyword evidence="4" id="KW-0677">Repeat</keyword>
<dbReference type="Gene3D" id="3.40.50.1820">
    <property type="entry name" value="alpha/beta hydrolase"/>
    <property type="match status" value="1"/>
</dbReference>
<dbReference type="Pfam" id="PF06297">
    <property type="entry name" value="PET"/>
    <property type="match status" value="1"/>
</dbReference>
<organism evidence="11 12">
    <name type="scientific">Takifugu bimaculatus</name>
    <dbReference type="NCBI Taxonomy" id="433685"/>
    <lineage>
        <taxon>Eukaryota</taxon>
        <taxon>Metazoa</taxon>
        <taxon>Chordata</taxon>
        <taxon>Craniata</taxon>
        <taxon>Vertebrata</taxon>
        <taxon>Euteleostomi</taxon>
        <taxon>Actinopterygii</taxon>
        <taxon>Neopterygii</taxon>
        <taxon>Teleostei</taxon>
        <taxon>Neoteleostei</taxon>
        <taxon>Acanthomorphata</taxon>
        <taxon>Eupercaria</taxon>
        <taxon>Tetraodontiformes</taxon>
        <taxon>Tetradontoidea</taxon>
        <taxon>Tetraodontidae</taxon>
        <taxon>Takifugu</taxon>
    </lineage>
</organism>
<keyword evidence="3 7" id="KW-0479">Metal-binding</keyword>
<evidence type="ECO:0000256" key="5">
    <source>
        <dbReference type="ARBA" id="ARBA00022833"/>
    </source>
</evidence>
<dbReference type="PRINTS" id="PR00111">
    <property type="entry name" value="ABHYDROLASE"/>
</dbReference>
<comment type="subcellular location">
    <subcellularLocation>
        <location evidence="1">Cytoplasm</location>
    </subcellularLocation>
</comment>
<dbReference type="Gene3D" id="2.10.110.10">
    <property type="entry name" value="Cysteine Rich Protein"/>
    <property type="match status" value="1"/>
</dbReference>
<dbReference type="InterPro" id="IPR047120">
    <property type="entry name" value="Pk/Esn/Tes"/>
</dbReference>
<dbReference type="PROSITE" id="PS51303">
    <property type="entry name" value="PET"/>
    <property type="match status" value="1"/>
</dbReference>
<evidence type="ECO:0000256" key="3">
    <source>
        <dbReference type="ARBA" id="ARBA00022723"/>
    </source>
</evidence>
<evidence type="ECO:0000256" key="8">
    <source>
        <dbReference type="SAM" id="MobiDB-lite"/>
    </source>
</evidence>
<evidence type="ECO:0000313" key="11">
    <source>
        <dbReference type="EMBL" id="TNM89225.1"/>
    </source>
</evidence>
<dbReference type="Pfam" id="PF00561">
    <property type="entry name" value="Abhydrolase_1"/>
    <property type="match status" value="1"/>
</dbReference>
<dbReference type="SUPFAM" id="SSF53474">
    <property type="entry name" value="alpha/beta-Hydrolases"/>
    <property type="match status" value="1"/>
</dbReference>